<dbReference type="PANTHER" id="PTHR38340:SF1">
    <property type="entry name" value="S-LAYER PROTEIN"/>
    <property type="match status" value="1"/>
</dbReference>
<gene>
    <name evidence="6" type="ORF">JF625_21500</name>
</gene>
<comment type="cofactor">
    <cofactor evidence="1">
        <name>Ca(2+)</name>
        <dbReference type="ChEBI" id="CHEBI:29108"/>
    </cofactor>
</comment>
<dbReference type="GO" id="GO:0005509">
    <property type="term" value="F:calcium ion binding"/>
    <property type="evidence" value="ECO:0007669"/>
    <property type="project" value="InterPro"/>
</dbReference>
<evidence type="ECO:0000256" key="1">
    <source>
        <dbReference type="ARBA" id="ARBA00001913"/>
    </source>
</evidence>
<dbReference type="EMBL" id="JAEKLZ010000299">
    <property type="protein sequence ID" value="MBW8727710.1"/>
    <property type="molecule type" value="Genomic_DNA"/>
</dbReference>
<dbReference type="Proteomes" id="UP000700706">
    <property type="component" value="Unassembled WGS sequence"/>
</dbReference>
<feature type="domain" description="Peptidase M10 serralysin C-terminal" evidence="5">
    <location>
        <begin position="195"/>
        <end position="316"/>
    </location>
</feature>
<keyword evidence="3" id="KW-0964">Secreted</keyword>
<dbReference type="PRINTS" id="PR00313">
    <property type="entry name" value="CABNDNGRPT"/>
</dbReference>
<accession>A0A952FQT8</accession>
<sequence length="317" mass="32551">MTELQGTVSTWDYLNIYGTDGDDHLVVPANDYWNYVEAYAGSDLIEVDPGNTGNISIQLEDGGDTIHGGPGSEHVSLWDEAGIGHLTFTGGAGDDSISLGIYAQGPGNVLDGGDGKDEVSFFGRGVFVHLENGTALIGPKDQPDGFHETTVRNFEDASGTGGHDILVGTDGGNLLRAWGGDDLLSGHGGTDRLEGGTGNDILVGGLGADGLSSGPGADIIRVDRLAESLPGQEDTILDLTSRDRIDLSRIDADSGAAGDQAFGFIGTAAFSGAAGELRYEAVGGDLLVSADADGDGVADLAIKIRDLTQLAASDFIL</sequence>
<dbReference type="AlphaFoldDB" id="A0A952FQT8"/>
<dbReference type="Pfam" id="PF08548">
    <property type="entry name" value="Peptidase_M10_C"/>
    <property type="match status" value="1"/>
</dbReference>
<dbReference type="Pfam" id="PF00353">
    <property type="entry name" value="HemolysinCabind"/>
    <property type="match status" value="2"/>
</dbReference>
<proteinExistence type="predicted"/>
<dbReference type="GO" id="GO:0005615">
    <property type="term" value="C:extracellular space"/>
    <property type="evidence" value="ECO:0007669"/>
    <property type="project" value="InterPro"/>
</dbReference>
<dbReference type="InterPro" id="IPR013858">
    <property type="entry name" value="Peptidase_M10B_C"/>
</dbReference>
<name>A0A952FQT8_9PROT</name>
<dbReference type="PROSITE" id="PS00330">
    <property type="entry name" value="HEMOLYSIN_CALCIUM"/>
    <property type="match status" value="2"/>
</dbReference>
<reference evidence="6" key="1">
    <citation type="submission" date="2020-06" db="EMBL/GenBank/DDBJ databases">
        <title>Stable isotope informed genome-resolved metagenomics uncovers potential trophic interactions in rhizosphere soil.</title>
        <authorList>
            <person name="Starr E.P."/>
            <person name="Shi S."/>
            <person name="Blazewicz S.J."/>
            <person name="Koch B.J."/>
            <person name="Probst A.J."/>
            <person name="Hungate B.A."/>
            <person name="Pett-Ridge J."/>
            <person name="Firestone M.K."/>
            <person name="Banfield J.F."/>
        </authorList>
    </citation>
    <scope>NUCLEOTIDE SEQUENCE</scope>
    <source>
        <strain evidence="6">YM_69_17</strain>
    </source>
</reference>
<evidence type="ECO:0000313" key="7">
    <source>
        <dbReference type="Proteomes" id="UP000700706"/>
    </source>
</evidence>
<evidence type="ECO:0000256" key="4">
    <source>
        <dbReference type="ARBA" id="ARBA00022737"/>
    </source>
</evidence>
<organism evidence="6 7">
    <name type="scientific">Inquilinus limosus</name>
    <dbReference type="NCBI Taxonomy" id="171674"/>
    <lineage>
        <taxon>Bacteria</taxon>
        <taxon>Pseudomonadati</taxon>
        <taxon>Pseudomonadota</taxon>
        <taxon>Alphaproteobacteria</taxon>
        <taxon>Rhodospirillales</taxon>
        <taxon>Rhodospirillaceae</taxon>
        <taxon>Inquilinus</taxon>
    </lineage>
</organism>
<dbReference type="PANTHER" id="PTHR38340">
    <property type="entry name" value="S-LAYER PROTEIN"/>
    <property type="match status" value="1"/>
</dbReference>
<comment type="subcellular location">
    <subcellularLocation>
        <location evidence="2">Secreted</location>
    </subcellularLocation>
</comment>
<keyword evidence="4" id="KW-0677">Repeat</keyword>
<dbReference type="InterPro" id="IPR001343">
    <property type="entry name" value="Hemolysn_Ca-bd"/>
</dbReference>
<evidence type="ECO:0000313" key="6">
    <source>
        <dbReference type="EMBL" id="MBW8727710.1"/>
    </source>
</evidence>
<dbReference type="Gene3D" id="2.150.10.10">
    <property type="entry name" value="Serralysin-like metalloprotease, C-terminal"/>
    <property type="match status" value="1"/>
</dbReference>
<evidence type="ECO:0000256" key="3">
    <source>
        <dbReference type="ARBA" id="ARBA00022525"/>
    </source>
</evidence>
<dbReference type="SUPFAM" id="SSF51120">
    <property type="entry name" value="beta-Roll"/>
    <property type="match status" value="2"/>
</dbReference>
<evidence type="ECO:0000259" key="5">
    <source>
        <dbReference type="Pfam" id="PF08548"/>
    </source>
</evidence>
<dbReference type="InterPro" id="IPR050557">
    <property type="entry name" value="RTX_toxin/Mannuronan_C5-epim"/>
</dbReference>
<comment type="caution">
    <text evidence="6">The sequence shown here is derived from an EMBL/GenBank/DDBJ whole genome shotgun (WGS) entry which is preliminary data.</text>
</comment>
<dbReference type="InterPro" id="IPR018511">
    <property type="entry name" value="Hemolysin-typ_Ca-bd_CS"/>
</dbReference>
<evidence type="ECO:0000256" key="2">
    <source>
        <dbReference type="ARBA" id="ARBA00004613"/>
    </source>
</evidence>
<dbReference type="InterPro" id="IPR011049">
    <property type="entry name" value="Serralysin-like_metalloprot_C"/>
</dbReference>
<protein>
    <submittedName>
        <fullName evidence="6">M10 family metallopeptidase C-terminal domain-containing protein</fullName>
    </submittedName>
</protein>